<evidence type="ECO:0000313" key="1">
    <source>
        <dbReference type="EMBL" id="KIY61226.1"/>
    </source>
</evidence>
<organism evidence="1 3">
    <name type="scientific">Cylindrobasidium torrendii FP15055 ss-10</name>
    <dbReference type="NCBI Taxonomy" id="1314674"/>
    <lineage>
        <taxon>Eukaryota</taxon>
        <taxon>Fungi</taxon>
        <taxon>Dikarya</taxon>
        <taxon>Basidiomycota</taxon>
        <taxon>Agaricomycotina</taxon>
        <taxon>Agaricomycetes</taxon>
        <taxon>Agaricomycetidae</taxon>
        <taxon>Agaricales</taxon>
        <taxon>Marasmiineae</taxon>
        <taxon>Physalacriaceae</taxon>
        <taxon>Cylindrobasidium</taxon>
    </lineage>
</organism>
<dbReference type="Proteomes" id="UP000054007">
    <property type="component" value="Unassembled WGS sequence"/>
</dbReference>
<proteinExistence type="predicted"/>
<gene>
    <name evidence="2" type="ORF">CYLTODRAFT_229642</name>
    <name evidence="1" type="ORF">CYLTODRAFT_234766</name>
</gene>
<sequence>MELFSRSCLLEHRRGNYGGTFLVSGEENGDGGSLTARGIVEWHHIWAEPLSHLHLANKQAARCRLFKGLIATEQPRHVPLKISSQQNEGVFDVFYTLNDGFRFRQTQA</sequence>
<dbReference type="AlphaFoldDB" id="A0A0D7AVD2"/>
<dbReference type="EMBL" id="KN880976">
    <property type="protein sequence ID" value="KIY61321.1"/>
    <property type="molecule type" value="Genomic_DNA"/>
</dbReference>
<reference evidence="1 3" key="1">
    <citation type="journal article" date="2015" name="Fungal Genet. Biol.">
        <title>Evolution of novel wood decay mechanisms in Agaricales revealed by the genome sequences of Fistulina hepatica and Cylindrobasidium torrendii.</title>
        <authorList>
            <person name="Floudas D."/>
            <person name="Held B.W."/>
            <person name="Riley R."/>
            <person name="Nagy L.G."/>
            <person name="Koehler G."/>
            <person name="Ransdell A.S."/>
            <person name="Younus H."/>
            <person name="Chow J."/>
            <person name="Chiniquy J."/>
            <person name="Lipzen A."/>
            <person name="Tritt A."/>
            <person name="Sun H."/>
            <person name="Haridas S."/>
            <person name="LaButti K."/>
            <person name="Ohm R.A."/>
            <person name="Kues U."/>
            <person name="Blanchette R.A."/>
            <person name="Grigoriev I.V."/>
            <person name="Minto R.E."/>
            <person name="Hibbett D.S."/>
        </authorList>
    </citation>
    <scope>NUCLEOTIDE SEQUENCE [LARGE SCALE GENOMIC DNA]</scope>
    <source>
        <strain evidence="1 3">FP15055 ss-10</strain>
    </source>
</reference>
<accession>A0A0D7AVD2</accession>
<evidence type="ECO:0000313" key="2">
    <source>
        <dbReference type="EMBL" id="KIY61321.1"/>
    </source>
</evidence>
<evidence type="ECO:0000313" key="3">
    <source>
        <dbReference type="Proteomes" id="UP000054007"/>
    </source>
</evidence>
<protein>
    <submittedName>
        <fullName evidence="1">Uncharacterized protein</fullName>
    </submittedName>
</protein>
<keyword evidence="3" id="KW-1185">Reference proteome</keyword>
<name>A0A0D7AVD2_9AGAR</name>
<dbReference type="EMBL" id="KN881006">
    <property type="protein sequence ID" value="KIY61226.1"/>
    <property type="molecule type" value="Genomic_DNA"/>
</dbReference>